<feature type="domain" description="Large ribosomal subunit protein uL15/eL18" evidence="5">
    <location>
        <begin position="76"/>
        <end position="133"/>
    </location>
</feature>
<dbReference type="InterPro" id="IPR036227">
    <property type="entry name" value="Ribosomal_uL15/eL18_sf"/>
</dbReference>
<dbReference type="PANTHER" id="PTHR12934">
    <property type="entry name" value="50S RIBOSOMAL PROTEIN L15"/>
    <property type="match status" value="1"/>
</dbReference>
<reference evidence="6" key="1">
    <citation type="journal article" date="2014" name="Front. Microbiol.">
        <title>High frequency of phylogenetically diverse reductive dehalogenase-homologous genes in deep subseafloor sedimentary metagenomes.</title>
        <authorList>
            <person name="Kawai M."/>
            <person name="Futagami T."/>
            <person name="Toyoda A."/>
            <person name="Takaki Y."/>
            <person name="Nishi S."/>
            <person name="Hori S."/>
            <person name="Arai W."/>
            <person name="Tsubouchi T."/>
            <person name="Morono Y."/>
            <person name="Uchiyama I."/>
            <person name="Ito T."/>
            <person name="Fujiyama A."/>
            <person name="Inagaki F."/>
            <person name="Takami H."/>
        </authorList>
    </citation>
    <scope>NUCLEOTIDE SEQUENCE</scope>
    <source>
        <strain evidence="6">Expedition CK06-06</strain>
    </source>
</reference>
<accession>X0S184</accession>
<dbReference type="InterPro" id="IPR021131">
    <property type="entry name" value="Ribosomal_uL15/eL18"/>
</dbReference>
<dbReference type="GO" id="GO:0003735">
    <property type="term" value="F:structural constituent of ribosome"/>
    <property type="evidence" value="ECO:0007669"/>
    <property type="project" value="InterPro"/>
</dbReference>
<dbReference type="GO" id="GO:0006412">
    <property type="term" value="P:translation"/>
    <property type="evidence" value="ECO:0007669"/>
    <property type="project" value="InterPro"/>
</dbReference>
<sequence length="133" mass="15075">MNLSNLHPSKGSRKNKRRVGRGPGSGRQKTSGRGTKGQKSISGYSRKRGFEGGQMPLNRRLPKRGFTNIFRKEYSEVNLDKIVKIKKKEIKLVDLVKHRIIKKESARVKILGRGDISSAKTIYAHKFTRSAQK</sequence>
<dbReference type="AlphaFoldDB" id="X0S184"/>
<dbReference type="HAMAP" id="MF_01341">
    <property type="entry name" value="Ribosomal_uL15"/>
    <property type="match status" value="1"/>
</dbReference>
<comment type="similarity">
    <text evidence="1">Belongs to the universal ribosomal protein uL15 family.</text>
</comment>
<keyword evidence="3" id="KW-0687">Ribonucleoprotein</keyword>
<feature type="compositionally biased region" description="Basic residues" evidence="4">
    <location>
        <begin position="10"/>
        <end position="20"/>
    </location>
</feature>
<dbReference type="SUPFAM" id="SSF52080">
    <property type="entry name" value="Ribosomal proteins L15p and L18e"/>
    <property type="match status" value="1"/>
</dbReference>
<dbReference type="NCBIfam" id="TIGR01071">
    <property type="entry name" value="rplO_bact"/>
    <property type="match status" value="1"/>
</dbReference>
<proteinExistence type="inferred from homology"/>
<feature type="non-terminal residue" evidence="6">
    <location>
        <position position="133"/>
    </location>
</feature>
<name>X0S184_9ZZZZ</name>
<evidence type="ECO:0000256" key="3">
    <source>
        <dbReference type="ARBA" id="ARBA00023274"/>
    </source>
</evidence>
<comment type="caution">
    <text evidence="6">The sequence shown here is derived from an EMBL/GenBank/DDBJ whole genome shotgun (WGS) entry which is preliminary data.</text>
</comment>
<feature type="region of interest" description="Disordered" evidence="4">
    <location>
        <begin position="1"/>
        <end position="59"/>
    </location>
</feature>
<evidence type="ECO:0000259" key="5">
    <source>
        <dbReference type="Pfam" id="PF00828"/>
    </source>
</evidence>
<dbReference type="Pfam" id="PF00828">
    <property type="entry name" value="Ribosomal_L27A"/>
    <property type="match status" value="1"/>
</dbReference>
<keyword evidence="2" id="KW-0689">Ribosomal protein</keyword>
<feature type="compositionally biased region" description="Polar residues" evidence="4">
    <location>
        <begin position="27"/>
        <end position="43"/>
    </location>
</feature>
<dbReference type="EMBL" id="BARS01007819">
    <property type="protein sequence ID" value="GAF69727.1"/>
    <property type="molecule type" value="Genomic_DNA"/>
</dbReference>
<dbReference type="InterPro" id="IPR005749">
    <property type="entry name" value="Ribosomal_uL15_bac-type"/>
</dbReference>
<dbReference type="InterPro" id="IPR030878">
    <property type="entry name" value="Ribosomal_uL15"/>
</dbReference>
<gene>
    <name evidence="6" type="ORF">S01H1_14987</name>
</gene>
<evidence type="ECO:0000256" key="2">
    <source>
        <dbReference type="ARBA" id="ARBA00022980"/>
    </source>
</evidence>
<dbReference type="Gene3D" id="3.100.10.10">
    <property type="match status" value="1"/>
</dbReference>
<evidence type="ECO:0000313" key="6">
    <source>
        <dbReference type="EMBL" id="GAF69727.1"/>
    </source>
</evidence>
<evidence type="ECO:0000256" key="4">
    <source>
        <dbReference type="SAM" id="MobiDB-lite"/>
    </source>
</evidence>
<evidence type="ECO:0000256" key="1">
    <source>
        <dbReference type="ARBA" id="ARBA00007320"/>
    </source>
</evidence>
<dbReference type="PANTHER" id="PTHR12934:SF11">
    <property type="entry name" value="LARGE RIBOSOMAL SUBUNIT PROTEIN UL15M"/>
    <property type="match status" value="1"/>
</dbReference>
<protein>
    <recommendedName>
        <fullName evidence="5">Large ribosomal subunit protein uL15/eL18 domain-containing protein</fullName>
    </recommendedName>
</protein>
<organism evidence="6">
    <name type="scientific">marine sediment metagenome</name>
    <dbReference type="NCBI Taxonomy" id="412755"/>
    <lineage>
        <taxon>unclassified sequences</taxon>
        <taxon>metagenomes</taxon>
        <taxon>ecological metagenomes</taxon>
    </lineage>
</organism>
<dbReference type="GO" id="GO:0022625">
    <property type="term" value="C:cytosolic large ribosomal subunit"/>
    <property type="evidence" value="ECO:0007669"/>
    <property type="project" value="TreeGrafter"/>
</dbReference>